<protein>
    <submittedName>
        <fullName evidence="1">Uncharacterized protein</fullName>
    </submittedName>
</protein>
<organism evidence="1 2">
    <name type="scientific">Elasticomyces elasticus</name>
    <dbReference type="NCBI Taxonomy" id="574655"/>
    <lineage>
        <taxon>Eukaryota</taxon>
        <taxon>Fungi</taxon>
        <taxon>Dikarya</taxon>
        <taxon>Ascomycota</taxon>
        <taxon>Pezizomycotina</taxon>
        <taxon>Dothideomycetes</taxon>
        <taxon>Dothideomycetidae</taxon>
        <taxon>Mycosphaerellales</taxon>
        <taxon>Teratosphaeriaceae</taxon>
        <taxon>Elasticomyces</taxon>
    </lineage>
</organism>
<dbReference type="EMBL" id="JAVRQU010000024">
    <property type="protein sequence ID" value="KAK5690588.1"/>
    <property type="molecule type" value="Genomic_DNA"/>
</dbReference>
<name>A0AAN7ZV86_9PEZI</name>
<comment type="caution">
    <text evidence="1">The sequence shown here is derived from an EMBL/GenBank/DDBJ whole genome shotgun (WGS) entry which is preliminary data.</text>
</comment>
<reference evidence="1" key="1">
    <citation type="submission" date="2023-08" db="EMBL/GenBank/DDBJ databases">
        <title>Black Yeasts Isolated from many extreme environments.</title>
        <authorList>
            <person name="Coleine C."/>
            <person name="Stajich J.E."/>
            <person name="Selbmann L."/>
        </authorList>
    </citation>
    <scope>NUCLEOTIDE SEQUENCE</scope>
    <source>
        <strain evidence="1">CCFEE 5810</strain>
    </source>
</reference>
<dbReference type="Proteomes" id="UP001310594">
    <property type="component" value="Unassembled WGS sequence"/>
</dbReference>
<evidence type="ECO:0000313" key="2">
    <source>
        <dbReference type="Proteomes" id="UP001310594"/>
    </source>
</evidence>
<dbReference type="AlphaFoldDB" id="A0AAN7ZV86"/>
<gene>
    <name evidence="1" type="ORF">LTR97_012142</name>
</gene>
<evidence type="ECO:0000313" key="1">
    <source>
        <dbReference type="EMBL" id="KAK5690588.1"/>
    </source>
</evidence>
<accession>A0AAN7ZV86</accession>
<sequence>MGFLELDLTGICQLTFFAPPGAIMEMLGASCGRYNEDDIMSYKRLANTSWACTSEYDEPPQHDNDVRLSTRQNPAYRVGAKPPFRTVQHDQRRRSHDVGPCRILAAGLDLINIRHLTFFAPLTAVIEMLGILPGTLYTMMGYK</sequence>
<proteinExistence type="predicted"/>